<dbReference type="EMBL" id="AP018449">
    <property type="protein sequence ID" value="BBB89965.1"/>
    <property type="molecule type" value="Genomic_DNA"/>
</dbReference>
<reference evidence="1 2" key="1">
    <citation type="journal article" date="2018" name="Int. J. Syst. Evol. Microbiol.">
        <title>Methylomusa anaerophila gen. nov., sp. nov., an anaerobic methanol-utilizing bacterium isolated from a microbial fuel cell.</title>
        <authorList>
            <person name="Amano N."/>
            <person name="Yamamuro A."/>
            <person name="Miyahara M."/>
            <person name="Kouzuma A."/>
            <person name="Abe T."/>
            <person name="Watanabe K."/>
        </authorList>
    </citation>
    <scope>NUCLEOTIDE SEQUENCE [LARGE SCALE GENOMIC DNA]</scope>
    <source>
        <strain evidence="1 2">MMFC1</strain>
    </source>
</reference>
<proteinExistence type="predicted"/>
<keyword evidence="2" id="KW-1185">Reference proteome</keyword>
<name>A0A348AFW7_9FIRM</name>
<dbReference type="KEGG" id="mana:MAMMFC1_00606"/>
<dbReference type="OrthoDB" id="1683851at2"/>
<organism evidence="1 2">
    <name type="scientific">Methylomusa anaerophila</name>
    <dbReference type="NCBI Taxonomy" id="1930071"/>
    <lineage>
        <taxon>Bacteria</taxon>
        <taxon>Bacillati</taxon>
        <taxon>Bacillota</taxon>
        <taxon>Negativicutes</taxon>
        <taxon>Selenomonadales</taxon>
        <taxon>Sporomusaceae</taxon>
        <taxon>Methylomusa</taxon>
    </lineage>
</organism>
<protein>
    <submittedName>
        <fullName evidence="1">Uncharacterized protein</fullName>
    </submittedName>
</protein>
<evidence type="ECO:0000313" key="2">
    <source>
        <dbReference type="Proteomes" id="UP000276437"/>
    </source>
</evidence>
<dbReference type="Proteomes" id="UP000276437">
    <property type="component" value="Chromosome"/>
</dbReference>
<evidence type="ECO:0000313" key="1">
    <source>
        <dbReference type="EMBL" id="BBB89965.1"/>
    </source>
</evidence>
<accession>A0A348AFW7</accession>
<dbReference type="RefSeq" id="WP_126306364.1">
    <property type="nucleotide sequence ID" value="NZ_AP018449.1"/>
</dbReference>
<gene>
    <name evidence="1" type="ORF">MAMMFC1_00606</name>
</gene>
<dbReference type="AlphaFoldDB" id="A0A348AFW7"/>
<sequence>MIVIKSKNTILPDSPGKYKTLEEFYQDMRDYEEIIFEYDGKKYTAAYYDNKLSIAEFNKPDTEQIFESLEEFADNFVIGSIRFKDLVTKIDILVH</sequence>